<dbReference type="PANTHER" id="PTHR36510:SF1">
    <property type="entry name" value="GLUTAMATE--CYSTEINE LIGASE 2-RELATED"/>
    <property type="match status" value="1"/>
</dbReference>
<dbReference type="SUPFAM" id="SSF55931">
    <property type="entry name" value="Glutamine synthetase/guanido kinase"/>
    <property type="match status" value="1"/>
</dbReference>
<organism evidence="7 8">
    <name type="scientific">Kitasatospora aburaviensis</name>
    <dbReference type="NCBI Taxonomy" id="67265"/>
    <lineage>
        <taxon>Bacteria</taxon>
        <taxon>Bacillati</taxon>
        <taxon>Actinomycetota</taxon>
        <taxon>Actinomycetes</taxon>
        <taxon>Kitasatosporales</taxon>
        <taxon>Streptomycetaceae</taxon>
        <taxon>Kitasatospora</taxon>
    </lineage>
</organism>
<keyword evidence="2 5" id="KW-0547">Nucleotide-binding</keyword>
<dbReference type="EC" id="6.3.2.2" evidence="5"/>
<dbReference type="NCBIfam" id="NF010041">
    <property type="entry name" value="PRK13517.1-1"/>
    <property type="match status" value="1"/>
</dbReference>
<evidence type="ECO:0000256" key="1">
    <source>
        <dbReference type="ARBA" id="ARBA00022598"/>
    </source>
</evidence>
<dbReference type="EMBL" id="JBHSOD010000026">
    <property type="protein sequence ID" value="MFC5887410.1"/>
    <property type="molecule type" value="Genomic_DNA"/>
</dbReference>
<dbReference type="InterPro" id="IPR014746">
    <property type="entry name" value="Gln_synth/guanido_kin_cat_dom"/>
</dbReference>
<feature type="region of interest" description="Disordered" evidence="6">
    <location>
        <begin position="1"/>
        <end position="22"/>
    </location>
</feature>
<dbReference type="Gene3D" id="3.30.590.20">
    <property type="match status" value="1"/>
</dbReference>
<dbReference type="HAMAP" id="MF_01609">
    <property type="entry name" value="Glu_cys_ligase_2"/>
    <property type="match status" value="1"/>
</dbReference>
<protein>
    <recommendedName>
        <fullName evidence="5">Putative glutamate--cysteine ligase 2</fullName>
        <ecNumber evidence="5">6.3.2.2</ecNumber>
    </recommendedName>
    <alternativeName>
        <fullName evidence="5">Gamma-glutamylcysteine synthetase 2</fullName>
        <shortName evidence="5">GCS 2</shortName>
        <shortName evidence="5">Gamma-GCS 2</shortName>
    </alternativeName>
</protein>
<accession>A0ABW1F0K3</accession>
<evidence type="ECO:0000256" key="3">
    <source>
        <dbReference type="ARBA" id="ARBA00022840"/>
    </source>
</evidence>
<dbReference type="Proteomes" id="UP001596067">
    <property type="component" value="Unassembled WGS sequence"/>
</dbReference>
<comment type="function">
    <text evidence="5">ATP-dependent carboxylate-amine ligase which exhibits weak glutamate--cysteine ligase activity.</text>
</comment>
<keyword evidence="3 5" id="KW-0067">ATP-binding</keyword>
<evidence type="ECO:0000256" key="4">
    <source>
        <dbReference type="ARBA" id="ARBA00048819"/>
    </source>
</evidence>
<feature type="compositionally biased region" description="Low complexity" evidence="6">
    <location>
        <begin position="1"/>
        <end position="20"/>
    </location>
</feature>
<dbReference type="InterPro" id="IPR050141">
    <property type="entry name" value="GCL_type2/YbdK_subfam"/>
</dbReference>
<name>A0ABW1F0K3_9ACTN</name>
<reference evidence="8" key="1">
    <citation type="journal article" date="2019" name="Int. J. Syst. Evol. Microbiol.">
        <title>The Global Catalogue of Microorganisms (GCM) 10K type strain sequencing project: providing services to taxonomists for standard genome sequencing and annotation.</title>
        <authorList>
            <consortium name="The Broad Institute Genomics Platform"/>
            <consortium name="The Broad Institute Genome Sequencing Center for Infectious Disease"/>
            <person name="Wu L."/>
            <person name="Ma J."/>
        </authorList>
    </citation>
    <scope>NUCLEOTIDE SEQUENCE [LARGE SCALE GENOMIC DNA]</scope>
    <source>
        <strain evidence="8">CGMCC 4.1469</strain>
    </source>
</reference>
<evidence type="ECO:0000256" key="5">
    <source>
        <dbReference type="HAMAP-Rule" id="MF_01609"/>
    </source>
</evidence>
<comment type="caution">
    <text evidence="7">The sequence shown here is derived from an EMBL/GenBank/DDBJ whole genome shotgun (WGS) entry which is preliminary data.</text>
</comment>
<sequence>MGTGTDTTDGDGPLTLDTGGRPTVGVEEEYLLLDPDSGLPLPHVDAVQEAAGMHPAVHHTELQNELLQAQVEVATPVCRDLAEVGGHLLRLRHALAAAAETADCRLAACGTAPYAPSTPPAIVDAPRYHSIRRNMSRLADEALINGMHVHVAVPDPQTGVEVLNRLRPWLPVLTALSANSPLWYGSDTGYASWRTVVFSRWPISGIPPYFTDAEDYERRIDHLLEARLIRDRGQLYWQARLSAKFPTVELRAMDVQLRADEAVMLAGLVRALVVTAMREAAAGRPAPERTPESLDGAGWHAARYGMDGTLHDPATGLSRPAGELVASMLAALAPVMDELGDTRAVVPLVDRLLNEGNGAERQRRHLTEHGRSGLIAMIAAESAAA</sequence>
<dbReference type="InterPro" id="IPR011793">
    <property type="entry name" value="YbdK"/>
</dbReference>
<comment type="catalytic activity">
    <reaction evidence="4 5">
        <text>L-cysteine + L-glutamate + ATP = gamma-L-glutamyl-L-cysteine + ADP + phosphate + H(+)</text>
        <dbReference type="Rhea" id="RHEA:13285"/>
        <dbReference type="ChEBI" id="CHEBI:15378"/>
        <dbReference type="ChEBI" id="CHEBI:29985"/>
        <dbReference type="ChEBI" id="CHEBI:30616"/>
        <dbReference type="ChEBI" id="CHEBI:35235"/>
        <dbReference type="ChEBI" id="CHEBI:43474"/>
        <dbReference type="ChEBI" id="CHEBI:58173"/>
        <dbReference type="ChEBI" id="CHEBI:456216"/>
        <dbReference type="EC" id="6.3.2.2"/>
    </reaction>
</comment>
<evidence type="ECO:0000313" key="8">
    <source>
        <dbReference type="Proteomes" id="UP001596067"/>
    </source>
</evidence>
<dbReference type="RefSeq" id="WP_345328651.1">
    <property type="nucleotide sequence ID" value="NZ_BAAAVH010000056.1"/>
</dbReference>
<evidence type="ECO:0000256" key="6">
    <source>
        <dbReference type="SAM" id="MobiDB-lite"/>
    </source>
</evidence>
<dbReference type="GO" id="GO:0004357">
    <property type="term" value="F:glutamate-cysteine ligase activity"/>
    <property type="evidence" value="ECO:0007669"/>
    <property type="project" value="UniProtKB-EC"/>
</dbReference>
<dbReference type="NCBIfam" id="TIGR02050">
    <property type="entry name" value="gshA_cyan_rel"/>
    <property type="match status" value="1"/>
</dbReference>
<keyword evidence="1 5" id="KW-0436">Ligase</keyword>
<dbReference type="Pfam" id="PF04107">
    <property type="entry name" value="GCS2"/>
    <property type="match status" value="1"/>
</dbReference>
<proteinExistence type="inferred from homology"/>
<evidence type="ECO:0000313" key="7">
    <source>
        <dbReference type="EMBL" id="MFC5887410.1"/>
    </source>
</evidence>
<evidence type="ECO:0000256" key="2">
    <source>
        <dbReference type="ARBA" id="ARBA00022741"/>
    </source>
</evidence>
<dbReference type="PANTHER" id="PTHR36510">
    <property type="entry name" value="GLUTAMATE--CYSTEINE LIGASE 2-RELATED"/>
    <property type="match status" value="1"/>
</dbReference>
<keyword evidence="8" id="KW-1185">Reference proteome</keyword>
<gene>
    <name evidence="7" type="ORF">ACFP0N_20785</name>
</gene>
<comment type="similarity">
    <text evidence="5">Belongs to the glutamate--cysteine ligase type 2 family. YbdK subfamily.</text>
</comment>
<dbReference type="InterPro" id="IPR006336">
    <property type="entry name" value="GCS2"/>
</dbReference>